<dbReference type="EMBL" id="JACYCF010000019">
    <property type="protein sequence ID" value="KAF8750987.1"/>
    <property type="molecule type" value="Genomic_DNA"/>
</dbReference>
<gene>
    <name evidence="1" type="ORF">RHS01_09188</name>
</gene>
<dbReference type="Proteomes" id="UP000614334">
    <property type="component" value="Unassembled WGS sequence"/>
</dbReference>
<name>A0A8H7I8I0_9AGAM</name>
<accession>A0A8H7I8I0</accession>
<comment type="caution">
    <text evidence="1">The sequence shown here is derived from an EMBL/GenBank/DDBJ whole genome shotgun (WGS) entry which is preliminary data.</text>
</comment>
<proteinExistence type="predicted"/>
<protein>
    <submittedName>
        <fullName evidence="1">Uncharacterized protein</fullName>
    </submittedName>
</protein>
<organism evidence="1 2">
    <name type="scientific">Rhizoctonia solani</name>
    <dbReference type="NCBI Taxonomy" id="456999"/>
    <lineage>
        <taxon>Eukaryota</taxon>
        <taxon>Fungi</taxon>
        <taxon>Dikarya</taxon>
        <taxon>Basidiomycota</taxon>
        <taxon>Agaricomycotina</taxon>
        <taxon>Agaricomycetes</taxon>
        <taxon>Cantharellales</taxon>
        <taxon>Ceratobasidiaceae</taxon>
        <taxon>Rhizoctonia</taxon>
    </lineage>
</organism>
<dbReference type="AlphaFoldDB" id="A0A8H7I8I0"/>
<sequence length="382" mass="43616">MIDSTRPRKSRERSGSRYYRPIGLQSPFATDFIEVGPTCTWSSSLQISSFQSNTSLQPPHDACLAHQPLQKFDNKPPFTVDTIKQYGPFMALDPALQAKICELLANKEVNKKGKIKRPLSVQRQRTGHSVQTKAALARGWHDLKEEKIKYKLLARQARRARQEEFPGYKHSPMDDRKWKGINEEGRKKWFLESLVSAITKALNPGAGSPYLDINQWICDPSNHKYVSPQILSEALGGPQTMHEYGFRIRSETTVCPQQLVLTPNSRPLSAMATPAPSPNLIFLSSSERFPDFVDEINEIWRDNNDTKGDRLYPDPARVYEVYMTSGYEAMMDYVTSFRPSTQDESEPSYGYTELIHEYMNPIAYEDDNEFGDKDDTIPLNSF</sequence>
<evidence type="ECO:0000313" key="1">
    <source>
        <dbReference type="EMBL" id="KAF8750987.1"/>
    </source>
</evidence>
<reference evidence="1" key="1">
    <citation type="submission" date="2020-09" db="EMBL/GenBank/DDBJ databases">
        <title>Comparative genome analyses of four rice-infecting Rhizoctonia solani isolates reveal extensive enrichment of homogalacturonan modification genes.</title>
        <authorList>
            <person name="Lee D.-Y."/>
            <person name="Jeon J."/>
            <person name="Kim K.-T."/>
            <person name="Cheong K."/>
            <person name="Song H."/>
            <person name="Choi G."/>
            <person name="Ko J."/>
            <person name="Opiyo S.O."/>
            <person name="Zuo S."/>
            <person name="Madhav S."/>
            <person name="Lee Y.-H."/>
            <person name="Wang G.-L."/>
        </authorList>
    </citation>
    <scope>NUCLEOTIDE SEQUENCE</scope>
    <source>
        <strain evidence="1">AG1-IA B2</strain>
    </source>
</reference>
<evidence type="ECO:0000313" key="2">
    <source>
        <dbReference type="Proteomes" id="UP000614334"/>
    </source>
</evidence>